<dbReference type="PANTHER" id="PTHR34606">
    <property type="entry name" value="BON DOMAIN-CONTAINING PROTEIN"/>
    <property type="match status" value="1"/>
</dbReference>
<dbReference type="PROSITE" id="PS50914">
    <property type="entry name" value="BON"/>
    <property type="match status" value="1"/>
</dbReference>
<dbReference type="InterPro" id="IPR007055">
    <property type="entry name" value="BON_dom"/>
</dbReference>
<dbReference type="AlphaFoldDB" id="A0A366FNI5"/>
<proteinExistence type="predicted"/>
<organism evidence="2 3">
    <name type="scientific">Roseiarcus fermentans</name>
    <dbReference type="NCBI Taxonomy" id="1473586"/>
    <lineage>
        <taxon>Bacteria</taxon>
        <taxon>Pseudomonadati</taxon>
        <taxon>Pseudomonadota</taxon>
        <taxon>Alphaproteobacteria</taxon>
        <taxon>Hyphomicrobiales</taxon>
        <taxon>Roseiarcaceae</taxon>
        <taxon>Roseiarcus</taxon>
    </lineage>
</organism>
<evidence type="ECO:0000259" key="1">
    <source>
        <dbReference type="PROSITE" id="PS50914"/>
    </source>
</evidence>
<dbReference type="RefSeq" id="WP_113888459.1">
    <property type="nucleotide sequence ID" value="NZ_QNRK01000006.1"/>
</dbReference>
<protein>
    <submittedName>
        <fullName evidence="2">BON domain-containing protein</fullName>
    </submittedName>
</protein>
<comment type="caution">
    <text evidence="2">The sequence shown here is derived from an EMBL/GenBank/DDBJ whole genome shotgun (WGS) entry which is preliminary data.</text>
</comment>
<name>A0A366FNI5_9HYPH</name>
<reference evidence="2 3" key="1">
    <citation type="submission" date="2018-06" db="EMBL/GenBank/DDBJ databases">
        <title>Genomic Encyclopedia of Type Strains, Phase IV (KMG-IV): sequencing the most valuable type-strain genomes for metagenomic binning, comparative biology and taxonomic classification.</title>
        <authorList>
            <person name="Goeker M."/>
        </authorList>
    </citation>
    <scope>NUCLEOTIDE SEQUENCE [LARGE SCALE GENOMIC DNA]</scope>
    <source>
        <strain evidence="2 3">DSM 24875</strain>
    </source>
</reference>
<sequence>MGSYREDVRTQVLNALHWDVAVPRHRVAVEVKDGWVTMSGQVDLPYQRQCAESDVRHVPGVVGVINQIRLPGETAQGASSGI</sequence>
<accession>A0A366FNI5</accession>
<dbReference type="InterPro" id="IPR051686">
    <property type="entry name" value="Lipoprotein_DolP"/>
</dbReference>
<dbReference type="Pfam" id="PF04972">
    <property type="entry name" value="BON"/>
    <property type="match status" value="1"/>
</dbReference>
<keyword evidence="3" id="KW-1185">Reference proteome</keyword>
<evidence type="ECO:0000313" key="2">
    <source>
        <dbReference type="EMBL" id="RBP16131.1"/>
    </source>
</evidence>
<feature type="domain" description="BON" evidence="1">
    <location>
        <begin position="4"/>
        <end position="72"/>
    </location>
</feature>
<evidence type="ECO:0000313" key="3">
    <source>
        <dbReference type="Proteomes" id="UP000253529"/>
    </source>
</evidence>
<dbReference type="PANTHER" id="PTHR34606:SF4">
    <property type="entry name" value="OUTER MEMBRANE LIPOPROTEIN DOLP"/>
    <property type="match status" value="1"/>
</dbReference>
<dbReference type="EMBL" id="QNRK01000006">
    <property type="protein sequence ID" value="RBP16131.1"/>
    <property type="molecule type" value="Genomic_DNA"/>
</dbReference>
<dbReference type="Proteomes" id="UP000253529">
    <property type="component" value="Unassembled WGS sequence"/>
</dbReference>
<dbReference type="Gene3D" id="3.30.1340.30">
    <property type="match status" value="1"/>
</dbReference>
<gene>
    <name evidence="2" type="ORF">DFR50_10693</name>
</gene>
<dbReference type="OrthoDB" id="870892at2"/>